<accession>A0AAV4RCQ7</accession>
<evidence type="ECO:0000313" key="3">
    <source>
        <dbReference type="Proteomes" id="UP001054837"/>
    </source>
</evidence>
<protein>
    <submittedName>
        <fullName evidence="2">Uncharacterized protein</fullName>
    </submittedName>
</protein>
<dbReference type="Proteomes" id="UP001054837">
    <property type="component" value="Unassembled WGS sequence"/>
</dbReference>
<feature type="region of interest" description="Disordered" evidence="1">
    <location>
        <begin position="1"/>
        <end position="26"/>
    </location>
</feature>
<comment type="caution">
    <text evidence="2">The sequence shown here is derived from an EMBL/GenBank/DDBJ whole genome shotgun (WGS) entry which is preliminary data.</text>
</comment>
<keyword evidence="3" id="KW-1185">Reference proteome</keyword>
<name>A0AAV4RCQ7_9ARAC</name>
<organism evidence="2 3">
    <name type="scientific">Caerostris darwini</name>
    <dbReference type="NCBI Taxonomy" id="1538125"/>
    <lineage>
        <taxon>Eukaryota</taxon>
        <taxon>Metazoa</taxon>
        <taxon>Ecdysozoa</taxon>
        <taxon>Arthropoda</taxon>
        <taxon>Chelicerata</taxon>
        <taxon>Arachnida</taxon>
        <taxon>Araneae</taxon>
        <taxon>Araneomorphae</taxon>
        <taxon>Entelegynae</taxon>
        <taxon>Araneoidea</taxon>
        <taxon>Araneidae</taxon>
        <taxon>Caerostris</taxon>
    </lineage>
</organism>
<evidence type="ECO:0000256" key="1">
    <source>
        <dbReference type="SAM" id="MobiDB-lite"/>
    </source>
</evidence>
<sequence length="86" mass="9679">MTRERASSTIDTSSPRKAAAHCSPQDTHYPFRATLAQSSRTVLQMKIFGHFGKIHDACDRQGRKEKEKKTSAEGLAGEKVRFTFDH</sequence>
<reference evidence="2 3" key="1">
    <citation type="submission" date="2021-06" db="EMBL/GenBank/DDBJ databases">
        <title>Caerostris darwini draft genome.</title>
        <authorList>
            <person name="Kono N."/>
            <person name="Arakawa K."/>
        </authorList>
    </citation>
    <scope>NUCLEOTIDE SEQUENCE [LARGE SCALE GENOMIC DNA]</scope>
</reference>
<dbReference type="EMBL" id="BPLQ01006056">
    <property type="protein sequence ID" value="GIY19639.1"/>
    <property type="molecule type" value="Genomic_DNA"/>
</dbReference>
<dbReference type="AlphaFoldDB" id="A0AAV4RCQ7"/>
<evidence type="ECO:0000313" key="2">
    <source>
        <dbReference type="EMBL" id="GIY19639.1"/>
    </source>
</evidence>
<proteinExistence type="predicted"/>
<gene>
    <name evidence="2" type="ORF">CDAR_274301</name>
</gene>